<evidence type="ECO:0000256" key="3">
    <source>
        <dbReference type="SAM" id="SignalP"/>
    </source>
</evidence>
<dbReference type="InterPro" id="IPR036291">
    <property type="entry name" value="NAD(P)-bd_dom_sf"/>
</dbReference>
<dbReference type="PANTHER" id="PTHR43574">
    <property type="entry name" value="EPIMERASE-RELATED"/>
    <property type="match status" value="1"/>
</dbReference>
<evidence type="ECO:0000313" key="5">
    <source>
        <dbReference type="Proteomes" id="UP001438707"/>
    </source>
</evidence>
<evidence type="ECO:0000256" key="1">
    <source>
        <dbReference type="ARBA" id="ARBA00007637"/>
    </source>
</evidence>
<organism evidence="4 5">
    <name type="scientific">Apatococcus lobatus</name>
    <dbReference type="NCBI Taxonomy" id="904363"/>
    <lineage>
        <taxon>Eukaryota</taxon>
        <taxon>Viridiplantae</taxon>
        <taxon>Chlorophyta</taxon>
        <taxon>core chlorophytes</taxon>
        <taxon>Trebouxiophyceae</taxon>
        <taxon>Chlorellales</taxon>
        <taxon>Chlorellaceae</taxon>
        <taxon>Apatococcus</taxon>
    </lineage>
</organism>
<comment type="similarity">
    <text evidence="1">Belongs to the NAD(P)-dependent epimerase/dehydratase family.</text>
</comment>
<dbReference type="EMBL" id="JALJOS010000069">
    <property type="protein sequence ID" value="KAK9817466.1"/>
    <property type="molecule type" value="Genomic_DNA"/>
</dbReference>
<comment type="caution">
    <text evidence="4">The sequence shown here is derived from an EMBL/GenBank/DDBJ whole genome shotgun (WGS) entry which is preliminary data.</text>
</comment>
<evidence type="ECO:0008006" key="6">
    <source>
        <dbReference type="Google" id="ProtNLM"/>
    </source>
</evidence>
<accession>A0AAW1PUY1</accession>
<proteinExistence type="inferred from homology"/>
<feature type="chain" id="PRO_5043889679" description="NAD-dependent epimerase/dehydratase domain-containing protein" evidence="3">
    <location>
        <begin position="20"/>
        <end position="385"/>
    </location>
</feature>
<evidence type="ECO:0000313" key="4">
    <source>
        <dbReference type="EMBL" id="KAK9817466.1"/>
    </source>
</evidence>
<name>A0AAW1PUY1_9CHLO</name>
<gene>
    <name evidence="4" type="ORF">WJX74_007229</name>
</gene>
<protein>
    <recommendedName>
        <fullName evidence="6">NAD-dependent epimerase/dehydratase domain-containing protein</fullName>
    </recommendedName>
</protein>
<dbReference type="AlphaFoldDB" id="A0AAW1PUY1"/>
<sequence>MARQLLFITFLVDIDVGLCLRAPPQWRVMQAAHGRFSSRHIDTAACRCNRLSRPLQVIPDLQTCRKGSTRPQPPAVLKPHCCRVSRGSTAQATRQAVSRAAGHSMCDDLLIVGAGVLGTPLGKSWLAEHDSKVIGETNTDASHARLQAVGITPRLRSQRKDDQQFDNVVFCAPPSGSEDYVGEVQRACKLWTGKGGLVFTSSAAVYSNEDGSACSEDCPLVGLGSSERTDRLLKAEDAVLEAGGCVLRLVGLYHSRRGAHTAFLRMGQVPRWGGYTVNLIHYEDAASLTAAILGYQQQNRGSEKRRAFVGCDGTPITFQAMMDAVKATGRYDGDVQFTGQQSKNVGKRMSNLATRELVGWQPNYASYSKFMQDGAEDFYSTSGLY</sequence>
<feature type="signal peptide" evidence="3">
    <location>
        <begin position="1"/>
        <end position="19"/>
    </location>
</feature>
<reference evidence="4 5" key="1">
    <citation type="journal article" date="2024" name="Nat. Commun.">
        <title>Phylogenomics reveals the evolutionary origins of lichenization in chlorophyte algae.</title>
        <authorList>
            <person name="Puginier C."/>
            <person name="Libourel C."/>
            <person name="Otte J."/>
            <person name="Skaloud P."/>
            <person name="Haon M."/>
            <person name="Grisel S."/>
            <person name="Petersen M."/>
            <person name="Berrin J.G."/>
            <person name="Delaux P.M."/>
            <person name="Dal Grande F."/>
            <person name="Keller J."/>
        </authorList>
    </citation>
    <scope>NUCLEOTIDE SEQUENCE [LARGE SCALE GENOMIC DNA]</scope>
    <source>
        <strain evidence="4 5">SAG 2145</strain>
    </source>
</reference>
<keyword evidence="3" id="KW-0732">Signal</keyword>
<dbReference type="SUPFAM" id="SSF51735">
    <property type="entry name" value="NAD(P)-binding Rossmann-fold domains"/>
    <property type="match status" value="1"/>
</dbReference>
<keyword evidence="2" id="KW-0520">NAD</keyword>
<dbReference type="Proteomes" id="UP001438707">
    <property type="component" value="Unassembled WGS sequence"/>
</dbReference>
<evidence type="ECO:0000256" key="2">
    <source>
        <dbReference type="ARBA" id="ARBA00023027"/>
    </source>
</evidence>
<dbReference type="Gene3D" id="3.40.50.720">
    <property type="entry name" value="NAD(P)-binding Rossmann-like Domain"/>
    <property type="match status" value="1"/>
</dbReference>
<keyword evidence="5" id="KW-1185">Reference proteome</keyword>